<evidence type="ECO:0000313" key="3">
    <source>
        <dbReference type="Proteomes" id="UP000298493"/>
    </source>
</evidence>
<sequence>MRKETSTASETKPNSSAFPNQSRIANEPREAKQQPPLHRNDALLILFTEGACSPLFDPRLFHYLRRIGVRPSGKPIEHDEHHTTVSIVRETERKWQKGGEWIFGRLEIQILTHESATHLKGSKTHQNRRDLREQHFQDPGKNAQLTLNCPQTTVVTQNGKSATGIGIKCSAINPSYIFIQAPEKVPNISSYFRVSTTMTHPAQSQMTT</sequence>
<reference evidence="2 3" key="1">
    <citation type="submission" date="2019-04" db="EMBL/GenBank/DDBJ databases">
        <title>High contiguity whole genome sequence and gene annotation resource for two Venturia nashicola isolates.</title>
        <authorList>
            <person name="Prokchorchik M."/>
            <person name="Won K."/>
            <person name="Lee Y."/>
            <person name="Choi E.D."/>
            <person name="Segonzac C."/>
            <person name="Sohn K.H."/>
        </authorList>
    </citation>
    <scope>NUCLEOTIDE SEQUENCE [LARGE SCALE GENOMIC DNA]</scope>
    <source>
        <strain evidence="2 3">PRI2</strain>
    </source>
</reference>
<organism evidence="2 3">
    <name type="scientific">Venturia nashicola</name>
    <dbReference type="NCBI Taxonomy" id="86259"/>
    <lineage>
        <taxon>Eukaryota</taxon>
        <taxon>Fungi</taxon>
        <taxon>Dikarya</taxon>
        <taxon>Ascomycota</taxon>
        <taxon>Pezizomycotina</taxon>
        <taxon>Dothideomycetes</taxon>
        <taxon>Pleosporomycetidae</taxon>
        <taxon>Venturiales</taxon>
        <taxon>Venturiaceae</taxon>
        <taxon>Venturia</taxon>
    </lineage>
</organism>
<dbReference type="AlphaFoldDB" id="A0A4Z1PL50"/>
<protein>
    <submittedName>
        <fullName evidence="2">Uncharacterized protein</fullName>
    </submittedName>
</protein>
<feature type="region of interest" description="Disordered" evidence="1">
    <location>
        <begin position="1"/>
        <end position="36"/>
    </location>
</feature>
<proteinExistence type="predicted"/>
<evidence type="ECO:0000313" key="2">
    <source>
        <dbReference type="EMBL" id="TID26611.1"/>
    </source>
</evidence>
<evidence type="ECO:0000256" key="1">
    <source>
        <dbReference type="SAM" id="MobiDB-lite"/>
    </source>
</evidence>
<dbReference type="Proteomes" id="UP000298493">
    <property type="component" value="Unassembled WGS sequence"/>
</dbReference>
<keyword evidence="3" id="KW-1185">Reference proteome</keyword>
<gene>
    <name evidence="2" type="ORF">E6O75_ATG01104</name>
</gene>
<accession>A0A4Z1PL50</accession>
<name>A0A4Z1PL50_9PEZI</name>
<comment type="caution">
    <text evidence="2">The sequence shown here is derived from an EMBL/GenBank/DDBJ whole genome shotgun (WGS) entry which is preliminary data.</text>
</comment>
<dbReference type="EMBL" id="SNSC02000002">
    <property type="protein sequence ID" value="TID26611.1"/>
    <property type="molecule type" value="Genomic_DNA"/>
</dbReference>
<feature type="compositionally biased region" description="Polar residues" evidence="1">
    <location>
        <begin position="1"/>
        <end position="24"/>
    </location>
</feature>